<dbReference type="RefSeq" id="WP_380829401.1">
    <property type="nucleotide sequence ID" value="NZ_JBHTCG010000019.1"/>
</dbReference>
<dbReference type="InterPro" id="IPR013783">
    <property type="entry name" value="Ig-like_fold"/>
</dbReference>
<dbReference type="CDD" id="cd11344">
    <property type="entry name" value="AmyAc_GlgE_like"/>
    <property type="match status" value="1"/>
</dbReference>
<dbReference type="Gene3D" id="1.20.58.80">
    <property type="entry name" value="Phosphotransferase system, lactose/cellobiose-type IIA subunit"/>
    <property type="match status" value="1"/>
</dbReference>
<evidence type="ECO:0000256" key="4">
    <source>
        <dbReference type="ARBA" id="ARBA00023277"/>
    </source>
</evidence>
<dbReference type="Gene3D" id="2.60.40.10">
    <property type="entry name" value="Immunoglobulins"/>
    <property type="match status" value="1"/>
</dbReference>
<feature type="binding site" evidence="6">
    <location>
        <position position="389"/>
    </location>
    <ligand>
        <name>alpha-maltose 1-phosphate</name>
        <dbReference type="ChEBI" id="CHEBI:63576"/>
    </ligand>
</feature>
<evidence type="ECO:0000313" key="8">
    <source>
        <dbReference type="EMBL" id="MFC7385472.1"/>
    </source>
</evidence>
<dbReference type="Gene3D" id="3.20.20.80">
    <property type="entry name" value="Glycosidases"/>
    <property type="match status" value="1"/>
</dbReference>
<dbReference type="SUPFAM" id="SSF51445">
    <property type="entry name" value="(Trans)glycosidases"/>
    <property type="match status" value="1"/>
</dbReference>
<dbReference type="Proteomes" id="UP001596496">
    <property type="component" value="Unassembled WGS sequence"/>
</dbReference>
<feature type="active site" description="Proton donor" evidence="6">
    <location>
        <position position="417"/>
    </location>
</feature>
<dbReference type="GO" id="GO:0016757">
    <property type="term" value="F:glycosyltransferase activity"/>
    <property type="evidence" value="ECO:0007669"/>
    <property type="project" value="UniProtKB-KW"/>
</dbReference>
<feature type="site" description="Transition state stabilizer" evidence="6">
    <location>
        <position position="474"/>
    </location>
</feature>
<evidence type="ECO:0000259" key="7">
    <source>
        <dbReference type="SMART" id="SM00642"/>
    </source>
</evidence>
<feature type="active site" description="Nucleophile" evidence="6">
    <location>
        <position position="388"/>
    </location>
</feature>
<comment type="function">
    <text evidence="6">Maltosyltransferase that uses maltose 1-phosphate (M1P) as the sugar donor to elongate linear or branched alpha-(1-&gt;4)-glucans. Is involved in a branched alpha-glucan biosynthetic pathway from trehalose, together with TreS, Mak and GlgB.</text>
</comment>
<dbReference type="InterPro" id="IPR026585">
    <property type="entry name" value="GlgE"/>
</dbReference>
<dbReference type="InterPro" id="IPR017853">
    <property type="entry name" value="GH"/>
</dbReference>
<dbReference type="SMART" id="SM00642">
    <property type="entry name" value="Aamy"/>
    <property type="match status" value="1"/>
</dbReference>
<feature type="domain" description="Glycosyl hydrolase family 13 catalytic" evidence="7">
    <location>
        <begin position="201"/>
        <end position="557"/>
    </location>
</feature>
<dbReference type="Pfam" id="PF21702">
    <property type="entry name" value="GLGE_C"/>
    <property type="match status" value="1"/>
</dbReference>
<feature type="binding site" evidence="6">
    <location>
        <position position="318"/>
    </location>
    <ligand>
        <name>alpha-maltose 1-phosphate</name>
        <dbReference type="ChEBI" id="CHEBI:63576"/>
    </ligand>
</feature>
<organism evidence="8 9">
    <name type="scientific">Sphaerisporangium rhizosphaerae</name>
    <dbReference type="NCBI Taxonomy" id="2269375"/>
    <lineage>
        <taxon>Bacteria</taxon>
        <taxon>Bacillati</taxon>
        <taxon>Actinomycetota</taxon>
        <taxon>Actinomycetes</taxon>
        <taxon>Streptosporangiales</taxon>
        <taxon>Streptosporangiaceae</taxon>
        <taxon>Sphaerisporangium</taxon>
    </lineage>
</organism>
<feature type="binding site" evidence="6">
    <location>
        <begin position="528"/>
        <end position="529"/>
    </location>
    <ligand>
        <name>alpha-maltose 1-phosphate</name>
        <dbReference type="ChEBI" id="CHEBI:63576"/>
    </ligand>
</feature>
<keyword evidence="3 6" id="KW-0808">Transferase</keyword>
<reference evidence="9" key="1">
    <citation type="journal article" date="2019" name="Int. J. Syst. Evol. Microbiol.">
        <title>The Global Catalogue of Microorganisms (GCM) 10K type strain sequencing project: providing services to taxonomists for standard genome sequencing and annotation.</title>
        <authorList>
            <consortium name="The Broad Institute Genomics Platform"/>
            <consortium name="The Broad Institute Genome Sequencing Center for Infectious Disease"/>
            <person name="Wu L."/>
            <person name="Ma J."/>
        </authorList>
    </citation>
    <scope>NUCLEOTIDE SEQUENCE [LARGE SCALE GENOMIC DNA]</scope>
    <source>
        <strain evidence="9">CECT 7649</strain>
    </source>
</reference>
<dbReference type="InterPro" id="IPR006047">
    <property type="entry name" value="GH13_cat_dom"/>
</dbReference>
<dbReference type="PANTHER" id="PTHR47786:SF2">
    <property type="entry name" value="GLYCOSYL HYDROLASE FAMILY 13 CATALYTIC DOMAIN-CONTAINING PROTEIN"/>
    <property type="match status" value="1"/>
</dbReference>
<dbReference type="HAMAP" id="MF_02124">
    <property type="entry name" value="GlgE"/>
    <property type="match status" value="1"/>
</dbReference>
<feature type="binding site" evidence="6">
    <location>
        <position position="258"/>
    </location>
    <ligand>
        <name>alpha-maltose 1-phosphate</name>
        <dbReference type="ChEBI" id="CHEBI:63576"/>
    </ligand>
</feature>
<evidence type="ECO:0000256" key="5">
    <source>
        <dbReference type="ARBA" id="ARBA00048735"/>
    </source>
</evidence>
<accession>A0ABW2P773</accession>
<evidence type="ECO:0000256" key="3">
    <source>
        <dbReference type="ARBA" id="ARBA00022679"/>
    </source>
</evidence>
<comment type="catalytic activity">
    <reaction evidence="5 6">
        <text>alpha-maltose 1-phosphate + [(1-&gt;4)-alpha-D-glucosyl](n) = [(1-&gt;4)-alpha-D-glucosyl](n+2) + phosphate</text>
        <dbReference type="Rhea" id="RHEA:42692"/>
        <dbReference type="Rhea" id="RHEA-COMP:9584"/>
        <dbReference type="Rhea" id="RHEA-COMP:10183"/>
        <dbReference type="ChEBI" id="CHEBI:15444"/>
        <dbReference type="ChEBI" id="CHEBI:43474"/>
        <dbReference type="ChEBI" id="CHEBI:63576"/>
        <dbReference type="EC" id="2.4.99.16"/>
    </reaction>
</comment>
<proteinExistence type="inferred from homology"/>
<dbReference type="EMBL" id="JBHTCG010000019">
    <property type="protein sequence ID" value="MFC7385472.1"/>
    <property type="molecule type" value="Genomic_DNA"/>
</dbReference>
<protein>
    <recommendedName>
        <fullName evidence="6">Alpha-1,4-glucan:maltose-1-phosphate maltosyltransferase</fullName>
        <shortName evidence="6">GMPMT</shortName>
        <ecNumber evidence="6">2.4.99.16</ecNumber>
    </recommendedName>
    <alternativeName>
        <fullName evidence="6">(1-&gt;4)-alpha-D-glucan:maltose-1-phosphate alpha-D-maltosyltransferase</fullName>
    </alternativeName>
</protein>
<dbReference type="Gene3D" id="2.60.40.1180">
    <property type="entry name" value="Golgi alpha-mannosidase II"/>
    <property type="match status" value="1"/>
</dbReference>
<keyword evidence="9" id="KW-1185">Reference proteome</keyword>
<comment type="similarity">
    <text evidence="6">Belongs to the glycosyl hydrolase 13 family. GlgE subfamily.</text>
</comment>
<dbReference type="EC" id="2.4.99.16" evidence="6"/>
<dbReference type="PANTHER" id="PTHR47786">
    <property type="entry name" value="ALPHA-1,4-GLUCAN:MALTOSE-1-PHOSPHATE MALTOSYLTRANSFERASE"/>
    <property type="match status" value="1"/>
</dbReference>
<keyword evidence="4 6" id="KW-0119">Carbohydrate metabolism</keyword>
<comment type="subunit">
    <text evidence="1 6">Homodimer.</text>
</comment>
<dbReference type="InterPro" id="IPR049171">
    <property type="entry name" value="GLGE_C"/>
</dbReference>
<dbReference type="InterPro" id="IPR013780">
    <property type="entry name" value="Glyco_hydro_b"/>
</dbReference>
<sequence>MIGRIPIQDIQPVVDCGQWPAKAAAGETFEISATVFREGHDAVAAGVVLTDPQGTRGRLLAMREVAPGTDRWAVEVTPPTEGEWQYRVEAWSDPIATWLHDAGIKIPRGIDTDLMCEEGARLFERAAKAVRQAGCDRCAHRAILQNVADQLRDDDLDPRARLAVAQLPETAAVLAQHPLRDLVTRGPRHRLRVDRRRALYGSWYELFPRSEGAVLDEGAVPKSGNFRTAAERLPSVAGMGFDVVYLPPVHPIGETFRKGRNNTLHPDPHDVGSPWAIGSEDGGHDALHPDLGTLEDFDAFVARARELGLEVALDLALQCSPDHPWVKEHPEWFTVRADGSIAYAENPPKKYQDIYPLNFDKDPEGIYAEVLRVVRHWTAHGVRIFRVDNPHTKPVGFWERLLADVHATDPDVLFLAEAFTRPAMLQTLAKIGFHQSYTYYTWKNSKADFESYLTELSHETSHFLRPNLFVNTPDILHEYLQNGGVPAFKIRAVLAALASPTWGVYAGYELAENVPVRPGSEEYLNSEKFELRPRDWAAAEREGRSLAPFITTLNLFRRAHPAVQELRNLRFHNVDHPDMVCFSKRLPGAYDASTRRHGIGDVVVVVVNLDPHNTHEATVWLDMPAIGLDWGAEFVVDDELSGESYHWRHANYVRLDPHINPAHVLTLRATPASQP</sequence>
<evidence type="ECO:0000256" key="2">
    <source>
        <dbReference type="ARBA" id="ARBA00022676"/>
    </source>
</evidence>
<feature type="binding site" evidence="6">
    <location>
        <position position="353"/>
    </location>
    <ligand>
        <name>alpha-maltose 1-phosphate</name>
        <dbReference type="ChEBI" id="CHEBI:63576"/>
    </ligand>
</feature>
<evidence type="ECO:0000313" key="9">
    <source>
        <dbReference type="Proteomes" id="UP001596496"/>
    </source>
</evidence>
<evidence type="ECO:0000256" key="6">
    <source>
        <dbReference type="HAMAP-Rule" id="MF_02124"/>
    </source>
</evidence>
<comment type="caution">
    <text evidence="8">The sequence shown here is derived from an EMBL/GenBank/DDBJ whole genome shotgun (WGS) entry which is preliminary data.</text>
</comment>
<dbReference type="Pfam" id="PF11896">
    <property type="entry name" value="GlgE_dom_N_S"/>
    <property type="match status" value="1"/>
</dbReference>
<evidence type="ECO:0000256" key="1">
    <source>
        <dbReference type="ARBA" id="ARBA00011738"/>
    </source>
</evidence>
<gene>
    <name evidence="6" type="primary">glgE</name>
    <name evidence="8" type="ORF">ACFQSB_24910</name>
</gene>
<dbReference type="InterPro" id="IPR021828">
    <property type="entry name" value="GlgE_dom_N/S"/>
</dbReference>
<name>A0ABW2P773_9ACTN</name>
<keyword evidence="2 6" id="KW-0328">Glycosyltransferase</keyword>